<gene>
    <name evidence="2" type="ORF">SARC_16310</name>
</gene>
<sequence>DNEVSSNVSPGVPTVPFASGGVSISDTDRRLLRRVIWTIIGVNIHDNSFSP</sequence>
<dbReference type="RefSeq" id="XP_014145056.1">
    <property type="nucleotide sequence ID" value="XM_014289581.1"/>
</dbReference>
<dbReference type="GeneID" id="25916814"/>
<dbReference type="Proteomes" id="UP000054560">
    <property type="component" value="Unassembled WGS sequence"/>
</dbReference>
<name>A0A0L0F3H7_9EUKA</name>
<evidence type="ECO:0000256" key="1">
    <source>
        <dbReference type="SAM" id="MobiDB-lite"/>
    </source>
</evidence>
<evidence type="ECO:0000313" key="2">
    <source>
        <dbReference type="EMBL" id="KNC71154.1"/>
    </source>
</evidence>
<protein>
    <submittedName>
        <fullName evidence="2">Uncharacterized protein</fullName>
    </submittedName>
</protein>
<feature type="non-terminal residue" evidence="2">
    <location>
        <position position="1"/>
    </location>
</feature>
<dbReference type="EMBL" id="KQ249393">
    <property type="protein sequence ID" value="KNC71154.1"/>
    <property type="molecule type" value="Genomic_DNA"/>
</dbReference>
<reference evidence="2 3" key="1">
    <citation type="submission" date="2011-02" db="EMBL/GenBank/DDBJ databases">
        <title>The Genome Sequence of Sphaeroforma arctica JP610.</title>
        <authorList>
            <consortium name="The Broad Institute Genome Sequencing Platform"/>
            <person name="Russ C."/>
            <person name="Cuomo C."/>
            <person name="Young S.K."/>
            <person name="Zeng Q."/>
            <person name="Gargeya S."/>
            <person name="Alvarado L."/>
            <person name="Berlin A."/>
            <person name="Chapman S.B."/>
            <person name="Chen Z."/>
            <person name="Freedman E."/>
            <person name="Gellesch M."/>
            <person name="Goldberg J."/>
            <person name="Griggs A."/>
            <person name="Gujja S."/>
            <person name="Heilman E."/>
            <person name="Heiman D."/>
            <person name="Howarth C."/>
            <person name="Mehta T."/>
            <person name="Neiman D."/>
            <person name="Pearson M."/>
            <person name="Roberts A."/>
            <person name="Saif S."/>
            <person name="Shea T."/>
            <person name="Shenoy N."/>
            <person name="Sisk P."/>
            <person name="Stolte C."/>
            <person name="Sykes S."/>
            <person name="White J."/>
            <person name="Yandava C."/>
            <person name="Burger G."/>
            <person name="Gray M.W."/>
            <person name="Holland P.W.H."/>
            <person name="King N."/>
            <person name="Lang F.B.F."/>
            <person name="Roger A.J."/>
            <person name="Ruiz-Trillo I."/>
            <person name="Haas B."/>
            <person name="Nusbaum C."/>
            <person name="Birren B."/>
        </authorList>
    </citation>
    <scope>NUCLEOTIDE SEQUENCE [LARGE SCALE GENOMIC DNA]</scope>
    <source>
        <strain evidence="2 3">JP610</strain>
    </source>
</reference>
<feature type="non-terminal residue" evidence="2">
    <location>
        <position position="51"/>
    </location>
</feature>
<organism evidence="2 3">
    <name type="scientific">Sphaeroforma arctica JP610</name>
    <dbReference type="NCBI Taxonomy" id="667725"/>
    <lineage>
        <taxon>Eukaryota</taxon>
        <taxon>Ichthyosporea</taxon>
        <taxon>Ichthyophonida</taxon>
        <taxon>Sphaeroforma</taxon>
    </lineage>
</organism>
<dbReference type="AlphaFoldDB" id="A0A0L0F3H7"/>
<keyword evidence="3" id="KW-1185">Reference proteome</keyword>
<proteinExistence type="predicted"/>
<accession>A0A0L0F3H7</accession>
<evidence type="ECO:0000313" key="3">
    <source>
        <dbReference type="Proteomes" id="UP000054560"/>
    </source>
</evidence>
<feature type="region of interest" description="Disordered" evidence="1">
    <location>
        <begin position="1"/>
        <end position="20"/>
    </location>
</feature>